<protein>
    <submittedName>
        <fullName evidence="2">Uncharacterized protein</fullName>
    </submittedName>
</protein>
<proteinExistence type="predicted"/>
<evidence type="ECO:0000313" key="2">
    <source>
        <dbReference type="EMBL" id="KAF2785680.1"/>
    </source>
</evidence>
<dbReference type="Proteomes" id="UP000799757">
    <property type="component" value="Unassembled WGS sequence"/>
</dbReference>
<feature type="compositionally biased region" description="Polar residues" evidence="1">
    <location>
        <begin position="94"/>
        <end position="103"/>
    </location>
</feature>
<organism evidence="2 3">
    <name type="scientific">Melanomma pulvis-pyrius CBS 109.77</name>
    <dbReference type="NCBI Taxonomy" id="1314802"/>
    <lineage>
        <taxon>Eukaryota</taxon>
        <taxon>Fungi</taxon>
        <taxon>Dikarya</taxon>
        <taxon>Ascomycota</taxon>
        <taxon>Pezizomycotina</taxon>
        <taxon>Dothideomycetes</taxon>
        <taxon>Pleosporomycetidae</taxon>
        <taxon>Pleosporales</taxon>
        <taxon>Melanommataceae</taxon>
        <taxon>Melanomma</taxon>
    </lineage>
</organism>
<name>A0A6A6WNM4_9PLEO</name>
<evidence type="ECO:0000313" key="3">
    <source>
        <dbReference type="Proteomes" id="UP000799757"/>
    </source>
</evidence>
<dbReference type="EMBL" id="MU002742">
    <property type="protein sequence ID" value="KAF2785680.1"/>
    <property type="molecule type" value="Genomic_DNA"/>
</dbReference>
<feature type="region of interest" description="Disordered" evidence="1">
    <location>
        <begin position="27"/>
        <end position="48"/>
    </location>
</feature>
<sequence length="118" mass="12489">MPNVNDMLSAGIPDLVAAHMWARWCPSHAANDEGGAPGHGAAEKSMSTTYSRPPLHTFFTDFASSIYPSDATVAADIERRDWLAEAATGATAVESPQQRSSPRNAGLGSAKPAQRTYS</sequence>
<evidence type="ECO:0000256" key="1">
    <source>
        <dbReference type="SAM" id="MobiDB-lite"/>
    </source>
</evidence>
<gene>
    <name evidence="2" type="ORF">K505DRAFT_368909</name>
</gene>
<feature type="region of interest" description="Disordered" evidence="1">
    <location>
        <begin position="88"/>
        <end position="118"/>
    </location>
</feature>
<reference evidence="2" key="1">
    <citation type="journal article" date="2020" name="Stud. Mycol.">
        <title>101 Dothideomycetes genomes: a test case for predicting lifestyles and emergence of pathogens.</title>
        <authorList>
            <person name="Haridas S."/>
            <person name="Albert R."/>
            <person name="Binder M."/>
            <person name="Bloem J."/>
            <person name="Labutti K."/>
            <person name="Salamov A."/>
            <person name="Andreopoulos B."/>
            <person name="Baker S."/>
            <person name="Barry K."/>
            <person name="Bills G."/>
            <person name="Bluhm B."/>
            <person name="Cannon C."/>
            <person name="Castanera R."/>
            <person name="Culley D."/>
            <person name="Daum C."/>
            <person name="Ezra D."/>
            <person name="Gonzalez J."/>
            <person name="Henrissat B."/>
            <person name="Kuo A."/>
            <person name="Liang C."/>
            <person name="Lipzen A."/>
            <person name="Lutzoni F."/>
            <person name="Magnuson J."/>
            <person name="Mondo S."/>
            <person name="Nolan M."/>
            <person name="Ohm R."/>
            <person name="Pangilinan J."/>
            <person name="Park H.-J."/>
            <person name="Ramirez L."/>
            <person name="Alfaro M."/>
            <person name="Sun H."/>
            <person name="Tritt A."/>
            <person name="Yoshinaga Y."/>
            <person name="Zwiers L.-H."/>
            <person name="Turgeon B."/>
            <person name="Goodwin S."/>
            <person name="Spatafora J."/>
            <person name="Crous P."/>
            <person name="Grigoriev I."/>
        </authorList>
    </citation>
    <scope>NUCLEOTIDE SEQUENCE</scope>
    <source>
        <strain evidence="2">CBS 109.77</strain>
    </source>
</reference>
<keyword evidence="3" id="KW-1185">Reference proteome</keyword>
<accession>A0A6A6WNM4</accession>
<dbReference type="AlphaFoldDB" id="A0A6A6WNM4"/>